<dbReference type="InterPro" id="IPR029058">
    <property type="entry name" value="AB_hydrolase_fold"/>
</dbReference>
<dbReference type="PANTHER" id="PTHR23151:SF90">
    <property type="entry name" value="DIHYDROLIPOYLLYSINE-RESIDUE ACETYLTRANSFERASE COMPONENT OF PYRUVATE DEHYDROGENASE COMPLEX, MITOCHONDRIAL-RELATED"/>
    <property type="match status" value="1"/>
</dbReference>
<keyword evidence="7" id="KW-0808">Transferase</keyword>
<proteinExistence type="inferred from homology"/>
<comment type="cofactor">
    <cofactor evidence="1">
        <name>(R)-lipoate</name>
        <dbReference type="ChEBI" id="CHEBI:83088"/>
    </cofactor>
</comment>
<evidence type="ECO:0000256" key="4">
    <source>
        <dbReference type="SAM" id="MobiDB-lite"/>
    </source>
</evidence>
<dbReference type="SUPFAM" id="SSF53474">
    <property type="entry name" value="alpha/beta-Hydrolases"/>
    <property type="match status" value="1"/>
</dbReference>
<organism evidence="7 8">
    <name type="scientific">Xanthobacter autotrophicus</name>
    <dbReference type="NCBI Taxonomy" id="280"/>
    <lineage>
        <taxon>Bacteria</taxon>
        <taxon>Pseudomonadati</taxon>
        <taxon>Pseudomonadota</taxon>
        <taxon>Alphaproteobacteria</taxon>
        <taxon>Hyphomicrobiales</taxon>
        <taxon>Xanthobacteraceae</taxon>
        <taxon>Xanthobacter</taxon>
    </lineage>
</organism>
<evidence type="ECO:0000313" key="7">
    <source>
        <dbReference type="EMBL" id="TLX42826.1"/>
    </source>
</evidence>
<dbReference type="InterPro" id="IPR003016">
    <property type="entry name" value="2-oxoA_DH_lipoyl-BS"/>
</dbReference>
<dbReference type="PROSITE" id="PS51826">
    <property type="entry name" value="PSBD"/>
    <property type="match status" value="1"/>
</dbReference>
<dbReference type="InterPro" id="IPR036625">
    <property type="entry name" value="E3-bd_dom_sf"/>
</dbReference>
<comment type="caution">
    <text evidence="7">The sequence shown here is derived from an EMBL/GenBank/DDBJ whole genome shotgun (WGS) entry which is preliminary data.</text>
</comment>
<evidence type="ECO:0000256" key="1">
    <source>
        <dbReference type="ARBA" id="ARBA00001938"/>
    </source>
</evidence>
<feature type="domain" description="Lipoyl-binding" evidence="5">
    <location>
        <begin position="47"/>
        <end position="123"/>
    </location>
</feature>
<dbReference type="Pfam" id="PF00364">
    <property type="entry name" value="Biotin_lipoyl"/>
    <property type="match status" value="1"/>
</dbReference>
<reference evidence="7 8" key="1">
    <citation type="submission" date="2019-05" db="EMBL/GenBank/DDBJ databases">
        <authorList>
            <person name="Zhou X."/>
        </authorList>
    </citation>
    <scope>NUCLEOTIDE SEQUENCE [LARGE SCALE GENOMIC DNA]</scope>
    <source>
        <strain evidence="7 8">DSM 432</strain>
    </source>
</reference>
<gene>
    <name evidence="7" type="ORF">FBQ73_09135</name>
</gene>
<dbReference type="EMBL" id="VAUP01000022">
    <property type="protein sequence ID" value="TLX42826.1"/>
    <property type="molecule type" value="Genomic_DNA"/>
</dbReference>
<keyword evidence="3" id="KW-0450">Lipoyl</keyword>
<name>A0A6C1KRT3_XANAU</name>
<dbReference type="NCBIfam" id="NF011457">
    <property type="entry name" value="PRK14875.1"/>
    <property type="match status" value="1"/>
</dbReference>
<feature type="region of interest" description="Disordered" evidence="4">
    <location>
        <begin position="1"/>
        <end position="46"/>
    </location>
</feature>
<evidence type="ECO:0000259" key="6">
    <source>
        <dbReference type="PROSITE" id="PS51826"/>
    </source>
</evidence>
<evidence type="ECO:0000256" key="3">
    <source>
        <dbReference type="ARBA" id="ARBA00022823"/>
    </source>
</evidence>
<dbReference type="Pfam" id="PF00561">
    <property type="entry name" value="Abhydrolase_1"/>
    <property type="match status" value="1"/>
</dbReference>
<dbReference type="SUPFAM" id="SSF51230">
    <property type="entry name" value="Single hybrid motif"/>
    <property type="match status" value="1"/>
</dbReference>
<dbReference type="PANTHER" id="PTHR23151">
    <property type="entry name" value="DIHYDROLIPOAMIDE ACETYL/SUCCINYL-TRANSFERASE-RELATED"/>
    <property type="match status" value="1"/>
</dbReference>
<dbReference type="PROSITE" id="PS50968">
    <property type="entry name" value="BIOTINYL_LIPOYL"/>
    <property type="match status" value="1"/>
</dbReference>
<accession>A0A6C1KRT3</accession>
<feature type="domain" description="Peripheral subunit-binding (PSBD)" evidence="6">
    <location>
        <begin position="200"/>
        <end position="237"/>
    </location>
</feature>
<evidence type="ECO:0000259" key="5">
    <source>
        <dbReference type="PROSITE" id="PS50968"/>
    </source>
</evidence>
<dbReference type="InterPro" id="IPR045257">
    <property type="entry name" value="E2/Pdx1"/>
</dbReference>
<feature type="compositionally biased region" description="Pro residues" evidence="4">
    <location>
        <begin position="9"/>
        <end position="20"/>
    </location>
</feature>
<dbReference type="Gene3D" id="3.40.50.1820">
    <property type="entry name" value="alpha/beta hydrolase"/>
    <property type="match status" value="1"/>
</dbReference>
<evidence type="ECO:0000256" key="2">
    <source>
        <dbReference type="ARBA" id="ARBA00007317"/>
    </source>
</evidence>
<dbReference type="Pfam" id="PF02817">
    <property type="entry name" value="E3_binding"/>
    <property type="match status" value="1"/>
</dbReference>
<protein>
    <submittedName>
        <fullName evidence="7">Acetoin dehydrogenase dihydrolipoyllysine-residue acetyltransferase subunit</fullName>
    </submittedName>
</protein>
<dbReference type="Gene3D" id="4.10.320.10">
    <property type="entry name" value="E3-binding domain"/>
    <property type="match status" value="1"/>
</dbReference>
<dbReference type="InterPro" id="IPR004167">
    <property type="entry name" value="PSBD"/>
</dbReference>
<dbReference type="AlphaFoldDB" id="A0A6C1KRT3"/>
<dbReference type="GO" id="GO:0006086">
    <property type="term" value="P:pyruvate decarboxylation to acetyl-CoA"/>
    <property type="evidence" value="ECO:0007669"/>
    <property type="project" value="InterPro"/>
</dbReference>
<comment type="similarity">
    <text evidence="2">Belongs to the 2-oxoacid dehydrogenase family.</text>
</comment>
<dbReference type="InterPro" id="IPR000089">
    <property type="entry name" value="Biotin_lipoyl"/>
</dbReference>
<dbReference type="OrthoDB" id="9804723at2"/>
<dbReference type="InterPro" id="IPR000073">
    <property type="entry name" value="AB_hydrolase_1"/>
</dbReference>
<dbReference type="GO" id="GO:0016746">
    <property type="term" value="F:acyltransferase activity"/>
    <property type="evidence" value="ECO:0007669"/>
    <property type="project" value="InterPro"/>
</dbReference>
<dbReference type="CDD" id="cd06849">
    <property type="entry name" value="lipoyl_domain"/>
    <property type="match status" value="1"/>
</dbReference>
<dbReference type="Gene3D" id="2.40.50.100">
    <property type="match status" value="1"/>
</dbReference>
<dbReference type="PROSITE" id="PS00189">
    <property type="entry name" value="LIPOYL"/>
    <property type="match status" value="1"/>
</dbReference>
<sequence length="514" mass="52783">MAGRRRPPSPRCWKPPPAPVPRTSRPASVASWPSRASPSPDQEPHMPKEILMPALAAGMEEGHLVRWLKTEGEAVKRGDLLAEIETDKAVMEMEAEDEGRLGPILIGDGSRGVAVGTLIASILAEGETAPARVASVASVASAPAVAAPAAVAVPSSAPSTPAPSTPAPSARAPVASVAPAPSLAARAPSIAALVAARKVVASPLARRLADDFGVDLSTLTGSGPRGRIVRIDVEKARHQPVAPVAPRLSPAAPRLGTGSGQGGLNHAWLRQGEGRPLVLVHGFGSELNGWRPFLAGGAVSRPVLGIDLPGHGGSAGHGAARFEALVAAVGETLQGLGLFDFDLVAHSLGAAVAVALAAEGYPDVRSLFLLAPAGLGPDINGAFVSGLARARTAESLAPWLGELVADPAVLTPAFVRASAAARADDALVAAQQRLAGALFPDGTQAFSVRTELEQLRIPVTVVAGTEDKIIPPGHVRRLPGMVGLHLFAGVGHMPQMEIRDEVWRLLERHLRAAG</sequence>
<evidence type="ECO:0000313" key="8">
    <source>
        <dbReference type="Proteomes" id="UP000305131"/>
    </source>
</evidence>
<dbReference type="Proteomes" id="UP000305131">
    <property type="component" value="Unassembled WGS sequence"/>
</dbReference>
<dbReference type="GO" id="GO:0045254">
    <property type="term" value="C:pyruvate dehydrogenase complex"/>
    <property type="evidence" value="ECO:0007669"/>
    <property type="project" value="InterPro"/>
</dbReference>
<dbReference type="SUPFAM" id="SSF47005">
    <property type="entry name" value="Peripheral subunit-binding domain of 2-oxo acid dehydrogenase complex"/>
    <property type="match status" value="1"/>
</dbReference>
<dbReference type="PRINTS" id="PR00111">
    <property type="entry name" value="ABHYDROLASE"/>
</dbReference>
<dbReference type="InterPro" id="IPR011053">
    <property type="entry name" value="Single_hybrid_motif"/>
</dbReference>